<protein>
    <submittedName>
        <fullName evidence="2">Putative salivary lipocalin</fullName>
    </submittedName>
</protein>
<sequence>MLSVLLLAVCLLISGGISEDDAGETSSTDEEIEETTSTTPLYGPIFNYSETNPELQKYQDAWKFMTSNESFHMLYRNFNTNPTGANTTNCVNATLIYKDEATHYVLHTVTYLNTTSNMTIGFNKSYTVISSECYTTRNVLNGTVAGTNTSELYPFAFANDNCAVIRKHSWSNETFKACELWVFSSALYKELSCCHFVFDLLCTRGYKQKTYDLELCKPKETEVNAVVTESSTITDRGTQ</sequence>
<organism evidence="2">
    <name type="scientific">Ixodes ricinus</name>
    <name type="common">Common tick</name>
    <name type="synonym">Acarus ricinus</name>
    <dbReference type="NCBI Taxonomy" id="34613"/>
    <lineage>
        <taxon>Eukaryota</taxon>
        <taxon>Metazoa</taxon>
        <taxon>Ecdysozoa</taxon>
        <taxon>Arthropoda</taxon>
        <taxon>Chelicerata</taxon>
        <taxon>Arachnida</taxon>
        <taxon>Acari</taxon>
        <taxon>Parasitiformes</taxon>
        <taxon>Ixodida</taxon>
        <taxon>Ixodoidea</taxon>
        <taxon>Ixodidae</taxon>
        <taxon>Ixodinae</taxon>
        <taxon>Ixodes</taxon>
    </lineage>
</organism>
<dbReference type="GO" id="GO:0043176">
    <property type="term" value="F:amine binding"/>
    <property type="evidence" value="ECO:0007669"/>
    <property type="project" value="InterPro"/>
</dbReference>
<accession>A0A0K8RM74</accession>
<proteinExistence type="evidence at transcript level"/>
<keyword evidence="1" id="KW-0732">Signal</keyword>
<reference evidence="2" key="1">
    <citation type="submission" date="2012-12" db="EMBL/GenBank/DDBJ databases">
        <title>Identification and characterization of a phenylalanine ammonia-lyase gene family in Isatis indigotica Fort.</title>
        <authorList>
            <person name="Liu Q."/>
            <person name="Chen J."/>
            <person name="Zhou X."/>
            <person name="Di P."/>
            <person name="Xiao Y."/>
            <person name="Xuan H."/>
            <person name="Zhang L."/>
            <person name="Chen W."/>
        </authorList>
    </citation>
    <scope>NUCLEOTIDE SEQUENCE</scope>
    <source>
        <tissue evidence="2">Salivary gland</tissue>
    </source>
</reference>
<feature type="chain" id="PRO_5005518645" evidence="1">
    <location>
        <begin position="19"/>
        <end position="239"/>
    </location>
</feature>
<dbReference type="SUPFAM" id="SSF50814">
    <property type="entry name" value="Lipocalins"/>
    <property type="match status" value="1"/>
</dbReference>
<dbReference type="Gene3D" id="2.40.128.20">
    <property type="match status" value="1"/>
</dbReference>
<dbReference type="InterPro" id="IPR002970">
    <property type="entry name" value="Tick_his-bd"/>
</dbReference>
<feature type="signal peptide" evidence="1">
    <location>
        <begin position="1"/>
        <end position="18"/>
    </location>
</feature>
<dbReference type="EMBL" id="GADI01002189">
    <property type="protein sequence ID" value="JAA71619.1"/>
    <property type="molecule type" value="mRNA"/>
</dbReference>
<dbReference type="Pfam" id="PF02098">
    <property type="entry name" value="His_binding"/>
    <property type="match status" value="1"/>
</dbReference>
<dbReference type="AlphaFoldDB" id="A0A0K8RM74"/>
<dbReference type="GO" id="GO:0030682">
    <property type="term" value="P:symbiont-mediated perturbation of host defenses"/>
    <property type="evidence" value="ECO:0007669"/>
    <property type="project" value="InterPro"/>
</dbReference>
<evidence type="ECO:0000313" key="2">
    <source>
        <dbReference type="EMBL" id="JAA71619.1"/>
    </source>
</evidence>
<dbReference type="InterPro" id="IPR012674">
    <property type="entry name" value="Calycin"/>
</dbReference>
<name>A0A0K8RM74_IXORI</name>
<evidence type="ECO:0000256" key="1">
    <source>
        <dbReference type="SAM" id="SignalP"/>
    </source>
</evidence>